<name>A0A1Y5Q5Z3_9GAMM</name>
<accession>A0A1Y5Q5Z3</accession>
<protein>
    <submittedName>
        <fullName evidence="1">Uncharacterized protein</fullName>
    </submittedName>
</protein>
<dbReference type="AlphaFoldDB" id="A0A1Y5Q5Z3"/>
<organism evidence="1">
    <name type="scientific">uncultured Stenotrophomonas sp</name>
    <dbReference type="NCBI Taxonomy" id="165438"/>
    <lineage>
        <taxon>Bacteria</taxon>
        <taxon>Pseudomonadati</taxon>
        <taxon>Pseudomonadota</taxon>
        <taxon>Gammaproteobacteria</taxon>
        <taxon>Lysobacterales</taxon>
        <taxon>Lysobacteraceae</taxon>
        <taxon>Stenotrophomonas</taxon>
        <taxon>environmental samples</taxon>
    </lineage>
</organism>
<reference evidence="1" key="1">
    <citation type="submission" date="2016-03" db="EMBL/GenBank/DDBJ databases">
        <authorList>
            <person name="Ploux O."/>
        </authorList>
    </citation>
    <scope>NUCLEOTIDE SEQUENCE</scope>
    <source>
        <strain evidence="1">UC10</strain>
    </source>
</reference>
<gene>
    <name evidence="1" type="ORF">STPYR_12665</name>
</gene>
<proteinExistence type="predicted"/>
<evidence type="ECO:0000313" key="1">
    <source>
        <dbReference type="EMBL" id="SBV37722.1"/>
    </source>
</evidence>
<dbReference type="EMBL" id="FLTS01000001">
    <property type="protein sequence ID" value="SBV37722.1"/>
    <property type="molecule type" value="Genomic_DNA"/>
</dbReference>
<sequence>MGEVATTACLSADSGRLATVSGQRTLLSQLNSFDFKKMRFAHIVRKETLPPGKPEH</sequence>